<reference evidence="8" key="4">
    <citation type="submission" date="2025-08" db="UniProtKB">
        <authorList>
            <consortium name="Ensembl"/>
        </authorList>
    </citation>
    <scope>IDENTIFICATION</scope>
</reference>
<reference evidence="9" key="1">
    <citation type="journal article" date="2014" name="Science">
        <title>Nonhuman genetics. Genomic basis for the convergent evolution of electric organs.</title>
        <authorList>
            <person name="Gallant J.R."/>
            <person name="Traeger L.L."/>
            <person name="Volkening J.D."/>
            <person name="Moffett H."/>
            <person name="Chen P.H."/>
            <person name="Novina C.D."/>
            <person name="Phillips G.N.Jr."/>
            <person name="Anand R."/>
            <person name="Wells G.B."/>
            <person name="Pinch M."/>
            <person name="Guth R."/>
            <person name="Unguez G.A."/>
            <person name="Albert J.S."/>
            <person name="Zakon H.H."/>
            <person name="Samanta M.P."/>
            <person name="Sussman M.R."/>
        </authorList>
    </citation>
    <scope>NUCLEOTIDE SEQUENCE [LARGE SCALE GENOMIC DNA]</scope>
</reference>
<proteinExistence type="predicted"/>
<evidence type="ECO:0000313" key="9">
    <source>
        <dbReference type="Proteomes" id="UP000314983"/>
    </source>
</evidence>
<dbReference type="InterPro" id="IPR015154">
    <property type="entry name" value="EF-hand_dom_typ2"/>
</dbReference>
<reference evidence="8" key="3">
    <citation type="submission" date="2020-05" db="EMBL/GenBank/DDBJ databases">
        <title>Electrophorus electricus (electric eel) genome, fEleEle1, primary haplotype.</title>
        <authorList>
            <person name="Myers G."/>
            <person name="Meyer A."/>
            <person name="Fedrigo O."/>
            <person name="Formenti G."/>
            <person name="Rhie A."/>
            <person name="Tracey A."/>
            <person name="Sims Y."/>
            <person name="Jarvis E.D."/>
        </authorList>
    </citation>
    <scope>NUCLEOTIDE SEQUENCE [LARGE SCALE GENOMIC DNA]</scope>
</reference>
<dbReference type="SMART" id="SM00291">
    <property type="entry name" value="ZnF_ZZ"/>
    <property type="match status" value="1"/>
</dbReference>
<dbReference type="OMA" id="RVLMWAE"/>
<dbReference type="Pfam" id="PF00569">
    <property type="entry name" value="ZZ"/>
    <property type="match status" value="1"/>
</dbReference>
<dbReference type="Pfam" id="PF09068">
    <property type="entry name" value="EF-hand_2"/>
    <property type="match status" value="1"/>
</dbReference>
<dbReference type="Gene3D" id="1.10.238.10">
    <property type="entry name" value="EF-hand"/>
    <property type="match status" value="1"/>
</dbReference>
<dbReference type="CDD" id="cd02334">
    <property type="entry name" value="ZZ_dystrophin"/>
    <property type="match status" value="1"/>
</dbReference>
<dbReference type="PANTHER" id="PTHR12268">
    <property type="entry name" value="E3 UBIQUITIN-PROTEIN LIGASE KCMF1"/>
    <property type="match status" value="1"/>
</dbReference>
<feature type="domain" description="ZZ-type" evidence="7">
    <location>
        <begin position="220"/>
        <end position="276"/>
    </location>
</feature>
<protein>
    <submittedName>
        <fullName evidence="8">Dystrotelin</fullName>
    </submittedName>
</protein>
<dbReference type="GeneTree" id="ENSGT00940000162403"/>
<reference evidence="8" key="5">
    <citation type="submission" date="2025-09" db="UniProtKB">
        <authorList>
            <consortium name="Ensembl"/>
        </authorList>
    </citation>
    <scope>IDENTIFICATION</scope>
</reference>
<dbReference type="SUPFAM" id="SSF47473">
    <property type="entry name" value="EF-hand"/>
    <property type="match status" value="2"/>
</dbReference>
<name>A0A4W4GTX6_ELEEL</name>
<dbReference type="GO" id="GO:0099536">
    <property type="term" value="P:synaptic signaling"/>
    <property type="evidence" value="ECO:0007669"/>
    <property type="project" value="TreeGrafter"/>
</dbReference>
<keyword evidence="5" id="KW-0175">Coiled coil</keyword>
<accession>A0A4W4GTX6</accession>
<dbReference type="PROSITE" id="PS01357">
    <property type="entry name" value="ZF_ZZ_1"/>
    <property type="match status" value="1"/>
</dbReference>
<dbReference type="GO" id="GO:0008270">
    <property type="term" value="F:zinc ion binding"/>
    <property type="evidence" value="ECO:0007669"/>
    <property type="project" value="UniProtKB-KW"/>
</dbReference>
<dbReference type="InterPro" id="IPR050774">
    <property type="entry name" value="KCMF1/Dystrophin"/>
</dbReference>
<dbReference type="InterPro" id="IPR015153">
    <property type="entry name" value="EF-hand_dom_typ1"/>
</dbReference>
<evidence type="ECO:0000256" key="2">
    <source>
        <dbReference type="ARBA" id="ARBA00022771"/>
    </source>
</evidence>
<evidence type="ECO:0000256" key="6">
    <source>
        <dbReference type="SAM" id="MobiDB-lite"/>
    </source>
</evidence>
<feature type="region of interest" description="Disordered" evidence="6">
    <location>
        <begin position="326"/>
        <end position="361"/>
    </location>
</feature>
<dbReference type="InterPro" id="IPR043145">
    <property type="entry name" value="Znf_ZZ_sf"/>
</dbReference>
<feature type="coiled-coil region" evidence="5">
    <location>
        <begin position="362"/>
        <end position="428"/>
    </location>
</feature>
<evidence type="ECO:0000259" key="7">
    <source>
        <dbReference type="PROSITE" id="PS50135"/>
    </source>
</evidence>
<evidence type="ECO:0000256" key="1">
    <source>
        <dbReference type="ARBA" id="ARBA00022723"/>
    </source>
</evidence>
<keyword evidence="1" id="KW-0479">Metal-binding</keyword>
<dbReference type="PANTHER" id="PTHR12268:SF18">
    <property type="entry name" value="DYSTROTELIN"/>
    <property type="match status" value="1"/>
</dbReference>
<dbReference type="InterPro" id="IPR000433">
    <property type="entry name" value="Znf_ZZ"/>
</dbReference>
<evidence type="ECO:0000256" key="4">
    <source>
        <dbReference type="PROSITE-ProRule" id="PRU00228"/>
    </source>
</evidence>
<dbReference type="Pfam" id="PF09069">
    <property type="entry name" value="EF-hand_3"/>
    <property type="match status" value="1"/>
</dbReference>
<dbReference type="GO" id="GO:0005886">
    <property type="term" value="C:plasma membrane"/>
    <property type="evidence" value="ECO:0007669"/>
    <property type="project" value="TreeGrafter"/>
</dbReference>
<feature type="compositionally biased region" description="Basic and acidic residues" evidence="6">
    <location>
        <begin position="455"/>
        <end position="465"/>
    </location>
</feature>
<evidence type="ECO:0000313" key="8">
    <source>
        <dbReference type="Ensembl" id="ENSEEEP00000042102.2"/>
    </source>
</evidence>
<keyword evidence="9" id="KW-1185">Reference proteome</keyword>
<sequence>MDLDLTEGINEIRPAVYRATLKLQSLQKLCNMNAVMLQDLHPVLRAVGDPGDPAIRLSLGALRQSLEQLFPQELPGQQTCEASEQTARLLFKLYDREETGFVLLRSVEAALVVLSGDSLTAKHGALFQLAASSSRGLGLEDVSVSRAGLRVMLYDLSQVPAAVQESHVFGEVETAVHSCFNGVPSASVGEEHLVRWLQEEPRLLLWLSTLYRLSISKDVQHQVRCSACKGFPITGLRYRCLKCVNLHLCQTCFLTERRTRKHKPSHPVLEYCTQPSWKESMMSLASSARHTLLPRRYTTRQLETSTALNGYPRHSAPAPLCDVAPRGMDTLHPHPPLPPPQMKGESKALQTNEPDPQPQRKMSLLQTDLSITQKAMRDLERDKWLLEREFQVWRATAQSKHDSLEDRCTDLESTMEVLVQQSQQLEDELGRVRHSLDSKGSSLSSSPFSSSEMEEDKREERKRETEEEDDEALHLVQEGSDMDVVMDEFVTNLQEEVLLVEDSKEVGLEEEEGPGLDRQVCITEDSRLEGFIQEDNFGPDSSDEEKEQELRDLTQRLKGALLLSTPTGYGSSQKEALLQAARGVGDSVFHMVTSLRSFTGSS</sequence>
<dbReference type="GO" id="GO:0045202">
    <property type="term" value="C:synapse"/>
    <property type="evidence" value="ECO:0007669"/>
    <property type="project" value="GOC"/>
</dbReference>
<dbReference type="SUPFAM" id="SSF57850">
    <property type="entry name" value="RING/U-box"/>
    <property type="match status" value="1"/>
</dbReference>
<organism evidence="8 9">
    <name type="scientific">Electrophorus electricus</name>
    <name type="common">Electric eel</name>
    <name type="synonym">Gymnotus electricus</name>
    <dbReference type="NCBI Taxonomy" id="8005"/>
    <lineage>
        <taxon>Eukaryota</taxon>
        <taxon>Metazoa</taxon>
        <taxon>Chordata</taxon>
        <taxon>Craniata</taxon>
        <taxon>Vertebrata</taxon>
        <taxon>Euteleostomi</taxon>
        <taxon>Actinopterygii</taxon>
        <taxon>Neopterygii</taxon>
        <taxon>Teleostei</taxon>
        <taxon>Ostariophysi</taxon>
        <taxon>Gymnotiformes</taxon>
        <taxon>Gymnotoidei</taxon>
        <taxon>Gymnotidae</taxon>
        <taxon>Electrophorus</taxon>
    </lineage>
</organism>
<dbReference type="Gene3D" id="3.30.60.90">
    <property type="match status" value="1"/>
</dbReference>
<dbReference type="InterPro" id="IPR011992">
    <property type="entry name" value="EF-hand-dom_pair"/>
</dbReference>
<dbReference type="Ensembl" id="ENSEEET00000042587.2">
    <property type="protein sequence ID" value="ENSEEEP00000042102.2"/>
    <property type="gene ID" value="ENSEEEG00000019887.2"/>
</dbReference>
<evidence type="ECO:0000256" key="3">
    <source>
        <dbReference type="ARBA" id="ARBA00022833"/>
    </source>
</evidence>
<dbReference type="PROSITE" id="PS50135">
    <property type="entry name" value="ZF_ZZ_2"/>
    <property type="match status" value="1"/>
</dbReference>
<reference evidence="9" key="2">
    <citation type="journal article" date="2017" name="Sci. Adv.">
        <title>A tail of two voltages: Proteomic comparison of the three electric organs of the electric eel.</title>
        <authorList>
            <person name="Traeger L.L."/>
            <person name="Sabat G."/>
            <person name="Barrett-Wilt G.A."/>
            <person name="Wells G.B."/>
            <person name="Sussman M.R."/>
        </authorList>
    </citation>
    <scope>NUCLEOTIDE SEQUENCE [LARGE SCALE GENOMIC DNA]</scope>
</reference>
<dbReference type="STRING" id="8005.ENSEEEP00000042102"/>
<feature type="compositionally biased region" description="Low complexity" evidence="6">
    <location>
        <begin position="438"/>
        <end position="451"/>
    </location>
</feature>
<keyword evidence="3" id="KW-0862">Zinc</keyword>
<gene>
    <name evidence="8" type="primary">dytn</name>
</gene>
<feature type="region of interest" description="Disordered" evidence="6">
    <location>
        <begin position="434"/>
        <end position="473"/>
    </location>
</feature>
<dbReference type="AlphaFoldDB" id="A0A4W4GTX6"/>
<keyword evidence="2 4" id="KW-0863">Zinc-finger</keyword>
<evidence type="ECO:0000256" key="5">
    <source>
        <dbReference type="SAM" id="Coils"/>
    </source>
</evidence>
<dbReference type="Proteomes" id="UP000314983">
    <property type="component" value="Chromosome 1"/>
</dbReference>